<evidence type="ECO:0000256" key="7">
    <source>
        <dbReference type="ARBA" id="ARBA00023033"/>
    </source>
</evidence>
<sequence length="438" mass="46417">MAVELMTEGLTTEALTREEQGPPSGPFEVIVVGGGMVGITMACLLGRAGLSVVLLDAREAPLDRDAVGRGRPSMRVSALTPVSRQLLEGLGAWQGITARRVSPYRYMQVWDGEGSGEVNFSADQAGVPVLGHIVENDVTLAALEASLAELPTVKVQFGARVAGLETDGEKRAVVLEDGNWLQAPLVVAADGARSPLREMAGIAVSARDTGQVAVVTTVCTRLGHGGVARQVFLPTGPLAFLPLHVEGNDRHCSIVWSTTPAEAERLTAVLEEDLGRELGAAIEHRLGEVTVVDQALALPLTQRHAERYAGPGFALVGDAAHSIHPLAGQGVNLGLMDAAVLAEEVVEGRRRGLSPGDEHVLVRYARRRRGDNAAMLALMDGFRLLFGARHPALMLARNLGLSGVDRLGPLKRLLMQQATGHRGRLPASCRPLSRRDAG</sequence>
<evidence type="ECO:0000256" key="4">
    <source>
        <dbReference type="ARBA" id="ARBA00022630"/>
    </source>
</evidence>
<dbReference type="Pfam" id="PF01494">
    <property type="entry name" value="FAD_binding_3"/>
    <property type="match status" value="1"/>
</dbReference>
<protein>
    <submittedName>
        <fullName evidence="10">UbiH/UbiF/VisC/COQ6 family ubiquinone biosynthesis hydroxylase</fullName>
    </submittedName>
</protein>
<evidence type="ECO:0000313" key="10">
    <source>
        <dbReference type="EMBL" id="MEQ6917902.1"/>
    </source>
</evidence>
<dbReference type="InterPro" id="IPR018168">
    <property type="entry name" value="Ubi_Hdrlase_CS"/>
</dbReference>
<dbReference type="InterPro" id="IPR036188">
    <property type="entry name" value="FAD/NAD-bd_sf"/>
</dbReference>
<dbReference type="PANTHER" id="PTHR43876">
    <property type="entry name" value="UBIQUINONE BIOSYNTHESIS MONOOXYGENASE COQ6, MITOCHONDRIAL"/>
    <property type="match status" value="1"/>
</dbReference>
<evidence type="ECO:0000256" key="8">
    <source>
        <dbReference type="SAM" id="MobiDB-lite"/>
    </source>
</evidence>
<evidence type="ECO:0000256" key="6">
    <source>
        <dbReference type="ARBA" id="ARBA00023002"/>
    </source>
</evidence>
<accession>A0ABV1NFU1</accession>
<keyword evidence="6" id="KW-0560">Oxidoreductase</keyword>
<dbReference type="PANTHER" id="PTHR43876:SF7">
    <property type="entry name" value="UBIQUINONE BIOSYNTHESIS MONOOXYGENASE COQ6, MITOCHONDRIAL"/>
    <property type="match status" value="1"/>
</dbReference>
<keyword evidence="10" id="KW-0830">Ubiquinone</keyword>
<proteinExistence type="inferred from homology"/>
<feature type="domain" description="FAD-binding" evidence="9">
    <location>
        <begin position="28"/>
        <end position="347"/>
    </location>
</feature>
<comment type="similarity">
    <text evidence="3">Belongs to the UbiH/COQ6 family.</text>
</comment>
<keyword evidence="11" id="KW-1185">Reference proteome</keyword>
<reference evidence="10 11" key="1">
    <citation type="submission" date="2024-05" db="EMBL/GenBank/DDBJ databases">
        <title>Halomonas sp. SSM6 16S ribosomal RNA gene Genome sequencing and assembly.</title>
        <authorList>
            <person name="Yook S."/>
        </authorList>
    </citation>
    <scope>NUCLEOTIDE SEQUENCE [LARGE SCALE GENOMIC DNA]</scope>
    <source>
        <strain evidence="10 11">SSM6</strain>
    </source>
</reference>
<dbReference type="RefSeq" id="WP_349762162.1">
    <property type="nucleotide sequence ID" value="NZ_JBEGCJ010000004.1"/>
</dbReference>
<evidence type="ECO:0000256" key="3">
    <source>
        <dbReference type="ARBA" id="ARBA00005349"/>
    </source>
</evidence>
<dbReference type="InterPro" id="IPR002938">
    <property type="entry name" value="FAD-bd"/>
</dbReference>
<organism evidence="10 11">
    <name type="scientific">Halomonas aquatica</name>
    <dbReference type="NCBI Taxonomy" id="3151123"/>
    <lineage>
        <taxon>Bacteria</taxon>
        <taxon>Pseudomonadati</taxon>
        <taxon>Pseudomonadota</taxon>
        <taxon>Gammaproteobacteria</taxon>
        <taxon>Oceanospirillales</taxon>
        <taxon>Halomonadaceae</taxon>
        <taxon>Halomonas</taxon>
    </lineage>
</organism>
<dbReference type="InterPro" id="IPR010971">
    <property type="entry name" value="UbiH/COQ6"/>
</dbReference>
<keyword evidence="7" id="KW-0503">Monooxygenase</keyword>
<keyword evidence="5" id="KW-0274">FAD</keyword>
<dbReference type="Gene3D" id="3.50.50.60">
    <property type="entry name" value="FAD/NAD(P)-binding domain"/>
    <property type="match status" value="2"/>
</dbReference>
<evidence type="ECO:0000313" key="11">
    <source>
        <dbReference type="Proteomes" id="UP001442468"/>
    </source>
</evidence>
<dbReference type="PROSITE" id="PS01304">
    <property type="entry name" value="UBIH"/>
    <property type="match status" value="1"/>
</dbReference>
<dbReference type="Proteomes" id="UP001442468">
    <property type="component" value="Unassembled WGS sequence"/>
</dbReference>
<evidence type="ECO:0000256" key="2">
    <source>
        <dbReference type="ARBA" id="ARBA00004749"/>
    </source>
</evidence>
<evidence type="ECO:0000259" key="9">
    <source>
        <dbReference type="Pfam" id="PF01494"/>
    </source>
</evidence>
<dbReference type="NCBIfam" id="TIGR01988">
    <property type="entry name" value="Ubi-OHases"/>
    <property type="match status" value="1"/>
</dbReference>
<evidence type="ECO:0000256" key="5">
    <source>
        <dbReference type="ARBA" id="ARBA00022827"/>
    </source>
</evidence>
<comment type="cofactor">
    <cofactor evidence="1">
        <name>FAD</name>
        <dbReference type="ChEBI" id="CHEBI:57692"/>
    </cofactor>
</comment>
<name>A0ABV1NFU1_9GAMM</name>
<comment type="caution">
    <text evidence="10">The sequence shown here is derived from an EMBL/GenBank/DDBJ whole genome shotgun (WGS) entry which is preliminary data.</text>
</comment>
<gene>
    <name evidence="10" type="ORF">ABE960_10250</name>
</gene>
<comment type="pathway">
    <text evidence="2">Cofactor biosynthesis; ubiquinone biosynthesis.</text>
</comment>
<feature type="region of interest" description="Disordered" evidence="8">
    <location>
        <begin position="1"/>
        <end position="22"/>
    </location>
</feature>
<dbReference type="InterPro" id="IPR051205">
    <property type="entry name" value="UbiH/COQ6_monooxygenase"/>
</dbReference>
<keyword evidence="4" id="KW-0285">Flavoprotein</keyword>
<dbReference type="SUPFAM" id="SSF51905">
    <property type="entry name" value="FAD/NAD(P)-binding domain"/>
    <property type="match status" value="1"/>
</dbReference>
<evidence type="ECO:0000256" key="1">
    <source>
        <dbReference type="ARBA" id="ARBA00001974"/>
    </source>
</evidence>
<dbReference type="EMBL" id="JBEGCJ010000004">
    <property type="protein sequence ID" value="MEQ6917902.1"/>
    <property type="molecule type" value="Genomic_DNA"/>
</dbReference>
<dbReference type="PRINTS" id="PR00420">
    <property type="entry name" value="RNGMNOXGNASE"/>
</dbReference>